<keyword evidence="1" id="KW-0732">Signal</keyword>
<dbReference type="OrthoDB" id="9916225at2"/>
<proteinExistence type="predicted"/>
<dbReference type="Proteomes" id="UP000262917">
    <property type="component" value="Unassembled WGS sequence"/>
</dbReference>
<feature type="signal peptide" evidence="1">
    <location>
        <begin position="1"/>
        <end position="23"/>
    </location>
</feature>
<reference evidence="2 3" key="1">
    <citation type="submission" date="2018-08" db="EMBL/GenBank/DDBJ databases">
        <title>Lysobacter weifangensis sp. nov., a new member of the family 'Xanthomonadaceae', isolated from soil in a farmland.</title>
        <authorList>
            <person name="Zhao H."/>
        </authorList>
    </citation>
    <scope>NUCLEOTIDE SEQUENCE [LARGE SCALE GENOMIC DNA]</scope>
    <source>
        <strain evidence="2 3">WF-2</strain>
    </source>
</reference>
<protein>
    <submittedName>
        <fullName evidence="2">Uncharacterized protein</fullName>
    </submittedName>
</protein>
<accession>A0A372DI83</accession>
<evidence type="ECO:0000313" key="2">
    <source>
        <dbReference type="EMBL" id="RFP59197.1"/>
    </source>
</evidence>
<dbReference type="AlphaFoldDB" id="A0A372DI83"/>
<gene>
    <name evidence="2" type="ORF">D0Y53_11455</name>
</gene>
<dbReference type="RefSeq" id="WP_117203454.1">
    <property type="nucleotide sequence ID" value="NZ_JBHTBK010000025.1"/>
</dbReference>
<feature type="chain" id="PRO_5016679172" evidence="1">
    <location>
        <begin position="24"/>
        <end position="240"/>
    </location>
</feature>
<dbReference type="EMBL" id="QVPD01000014">
    <property type="protein sequence ID" value="RFP59197.1"/>
    <property type="molecule type" value="Genomic_DNA"/>
</dbReference>
<organism evidence="2 3">
    <name type="scientific">Cognatiluteimonas weifangensis</name>
    <dbReference type="NCBI Taxonomy" id="2303539"/>
    <lineage>
        <taxon>Bacteria</taxon>
        <taxon>Pseudomonadati</taxon>
        <taxon>Pseudomonadota</taxon>
        <taxon>Gammaproteobacteria</taxon>
        <taxon>Lysobacterales</taxon>
        <taxon>Lysobacteraceae</taxon>
        <taxon>Cognatiluteimonas</taxon>
    </lineage>
</organism>
<evidence type="ECO:0000256" key="1">
    <source>
        <dbReference type="SAM" id="SignalP"/>
    </source>
</evidence>
<comment type="caution">
    <text evidence="2">The sequence shown here is derived from an EMBL/GenBank/DDBJ whole genome shotgun (WGS) entry which is preliminary data.</text>
</comment>
<keyword evidence="3" id="KW-1185">Reference proteome</keyword>
<sequence>MSGRLRELLVIIGALLLGATAHAQSTATQQAVGTQPAAPALRLATPPRIAPAAGAQSTTLQALPPELARRMRQGAAAPAFRPLATKLQRLPADLGKLQAEDAGAPFRIGPGVAAASGSDWSAAYATFGSAAGPVYLFADERFQRTGQLIGRAGISFQARAGYRYLIDCAVAEAPEFEVSLQVPGAAEQSLRQAPTAGLLSVVTPPAASSGKLALGLRALRAGSAYWDWYGCEVTPLRAGR</sequence>
<name>A0A372DI83_9GAMM</name>
<evidence type="ECO:0000313" key="3">
    <source>
        <dbReference type="Proteomes" id="UP000262917"/>
    </source>
</evidence>